<evidence type="ECO:0000313" key="3">
    <source>
        <dbReference type="Proteomes" id="UP000027222"/>
    </source>
</evidence>
<protein>
    <submittedName>
        <fullName evidence="2">Uncharacterized protein</fullName>
    </submittedName>
</protein>
<gene>
    <name evidence="2" type="ORF">GALMADRAFT_143984</name>
</gene>
<feature type="signal peptide" evidence="1">
    <location>
        <begin position="1"/>
        <end position="19"/>
    </location>
</feature>
<dbReference type="OrthoDB" id="3007563at2759"/>
<evidence type="ECO:0000313" key="2">
    <source>
        <dbReference type="EMBL" id="KDR71288.1"/>
    </source>
</evidence>
<evidence type="ECO:0000256" key="1">
    <source>
        <dbReference type="SAM" id="SignalP"/>
    </source>
</evidence>
<dbReference type="AlphaFoldDB" id="A0A067SWY9"/>
<sequence>MKLLSLALLPILAGSLVSAASVSGIEPRDVDAGPTPAQTAVTYIKNTNNKAAINPVCFYSGQTMVTKIVNKKSYTSVKTADAALGAFKGAPRNCKSIADVLAKAGVQSSALSQSDWKAVSKALAENVSGKAYVLLGKDIRSNSVWITDEKPALKANGAVTLEVWEIETDGSVVKTNKTKANV</sequence>
<feature type="chain" id="PRO_5001649149" evidence="1">
    <location>
        <begin position="20"/>
        <end position="182"/>
    </location>
</feature>
<reference evidence="3" key="1">
    <citation type="journal article" date="2014" name="Proc. Natl. Acad. Sci. U.S.A.">
        <title>Extensive sampling of basidiomycete genomes demonstrates inadequacy of the white-rot/brown-rot paradigm for wood decay fungi.</title>
        <authorList>
            <person name="Riley R."/>
            <person name="Salamov A.A."/>
            <person name="Brown D.W."/>
            <person name="Nagy L.G."/>
            <person name="Floudas D."/>
            <person name="Held B.W."/>
            <person name="Levasseur A."/>
            <person name="Lombard V."/>
            <person name="Morin E."/>
            <person name="Otillar R."/>
            <person name="Lindquist E.A."/>
            <person name="Sun H."/>
            <person name="LaButti K.M."/>
            <person name="Schmutz J."/>
            <person name="Jabbour D."/>
            <person name="Luo H."/>
            <person name="Baker S.E."/>
            <person name="Pisabarro A.G."/>
            <person name="Walton J.D."/>
            <person name="Blanchette R.A."/>
            <person name="Henrissat B."/>
            <person name="Martin F."/>
            <person name="Cullen D."/>
            <person name="Hibbett D.S."/>
            <person name="Grigoriev I.V."/>
        </authorList>
    </citation>
    <scope>NUCLEOTIDE SEQUENCE [LARGE SCALE GENOMIC DNA]</scope>
    <source>
        <strain evidence="3">CBS 339.88</strain>
    </source>
</reference>
<dbReference type="EMBL" id="KL142393">
    <property type="protein sequence ID" value="KDR71288.1"/>
    <property type="molecule type" value="Genomic_DNA"/>
</dbReference>
<name>A0A067SWY9_GALM3</name>
<dbReference type="Proteomes" id="UP000027222">
    <property type="component" value="Unassembled WGS sequence"/>
</dbReference>
<keyword evidence="3" id="KW-1185">Reference proteome</keyword>
<proteinExistence type="predicted"/>
<keyword evidence="1" id="KW-0732">Signal</keyword>
<organism evidence="2 3">
    <name type="scientific">Galerina marginata (strain CBS 339.88)</name>
    <dbReference type="NCBI Taxonomy" id="685588"/>
    <lineage>
        <taxon>Eukaryota</taxon>
        <taxon>Fungi</taxon>
        <taxon>Dikarya</taxon>
        <taxon>Basidiomycota</taxon>
        <taxon>Agaricomycotina</taxon>
        <taxon>Agaricomycetes</taxon>
        <taxon>Agaricomycetidae</taxon>
        <taxon>Agaricales</taxon>
        <taxon>Agaricineae</taxon>
        <taxon>Strophariaceae</taxon>
        <taxon>Galerina</taxon>
    </lineage>
</organism>
<accession>A0A067SWY9</accession>
<dbReference type="HOGENOM" id="CLU_1482081_0_0_1"/>